<dbReference type="STRING" id="1058.SAMN05421783_105189"/>
<reference evidence="2" key="1">
    <citation type="submission" date="2016-10" db="EMBL/GenBank/DDBJ databases">
        <authorList>
            <person name="Varghese N."/>
            <person name="Submissions S."/>
        </authorList>
    </citation>
    <scope>NUCLEOTIDE SEQUENCE [LARGE SCALE GENOMIC DNA]</scope>
    <source>
        <strain evidence="2">DSM 217</strain>
    </source>
</reference>
<accession>A0A1H2UN64</accession>
<evidence type="ECO:0008006" key="3">
    <source>
        <dbReference type="Google" id="ProtNLM"/>
    </source>
</evidence>
<evidence type="ECO:0000313" key="2">
    <source>
        <dbReference type="Proteomes" id="UP000198816"/>
    </source>
</evidence>
<evidence type="ECO:0000313" key="1">
    <source>
        <dbReference type="EMBL" id="SDW57520.1"/>
    </source>
</evidence>
<name>A0A1H2UN64_THIRO</name>
<gene>
    <name evidence="1" type="ORF">SAMN05421783_105189</name>
</gene>
<dbReference type="Proteomes" id="UP000198816">
    <property type="component" value="Unassembled WGS sequence"/>
</dbReference>
<keyword evidence="2" id="KW-1185">Reference proteome</keyword>
<dbReference type="AlphaFoldDB" id="A0A1H2UN64"/>
<sequence>MQTRQLLDQDMTDLDTLYKIDYSAWAERHVQLLRAGRYSELDVEHLLEELSDMGKSEQRELENRLTILLAHLLKWEYQYRTLSERWRESKGDSWRATIIEQRNRLEKLLTQAPGLKARLPATIGEAYADAVGLASDESGLPSSTFPDQCPYSAEQLFDKNFYPAHPEGQAQSGRHET</sequence>
<dbReference type="Gene3D" id="1.20.1220.20">
    <property type="entry name" value="Uncharcterised protein PF01724"/>
    <property type="match status" value="1"/>
</dbReference>
<dbReference type="OrthoDB" id="5768145at2"/>
<protein>
    <recommendedName>
        <fullName evidence="3">DUF29 domain-containing protein</fullName>
    </recommendedName>
</protein>
<proteinExistence type="predicted"/>
<dbReference type="Pfam" id="PF01724">
    <property type="entry name" value="DUF29"/>
    <property type="match status" value="1"/>
</dbReference>
<dbReference type="EMBL" id="FNNZ01000005">
    <property type="protein sequence ID" value="SDW57520.1"/>
    <property type="molecule type" value="Genomic_DNA"/>
</dbReference>
<dbReference type="InterPro" id="IPR002636">
    <property type="entry name" value="DUF29"/>
</dbReference>
<organism evidence="1 2">
    <name type="scientific">Thiocapsa roseopersicina</name>
    <dbReference type="NCBI Taxonomy" id="1058"/>
    <lineage>
        <taxon>Bacteria</taxon>
        <taxon>Pseudomonadati</taxon>
        <taxon>Pseudomonadota</taxon>
        <taxon>Gammaproteobacteria</taxon>
        <taxon>Chromatiales</taxon>
        <taxon>Chromatiaceae</taxon>
        <taxon>Thiocapsa</taxon>
    </lineage>
</organism>
<dbReference type="PANTHER" id="PTHR34235">
    <property type="entry name" value="SLR1203 PROTEIN-RELATED"/>
    <property type="match status" value="1"/>
</dbReference>